<dbReference type="InParanoid" id="A0A0D0AKT6"/>
<reference evidence="3" key="2">
    <citation type="submission" date="2015-01" db="EMBL/GenBank/DDBJ databases">
        <title>Evolutionary Origins and Diversification of the Mycorrhizal Mutualists.</title>
        <authorList>
            <consortium name="DOE Joint Genome Institute"/>
            <consortium name="Mycorrhizal Genomics Consortium"/>
            <person name="Kohler A."/>
            <person name="Kuo A."/>
            <person name="Nagy L.G."/>
            <person name="Floudas D."/>
            <person name="Copeland A."/>
            <person name="Barry K.W."/>
            <person name="Cichocki N."/>
            <person name="Veneault-Fourrey C."/>
            <person name="LaButti K."/>
            <person name="Lindquist E.A."/>
            <person name="Lipzen A."/>
            <person name="Lundell T."/>
            <person name="Morin E."/>
            <person name="Murat C."/>
            <person name="Riley R."/>
            <person name="Ohm R."/>
            <person name="Sun H."/>
            <person name="Tunlid A."/>
            <person name="Henrissat B."/>
            <person name="Grigoriev I.V."/>
            <person name="Hibbett D.S."/>
            <person name="Martin F."/>
        </authorList>
    </citation>
    <scope>NUCLEOTIDE SEQUENCE [LARGE SCALE GENOMIC DNA]</scope>
    <source>
        <strain evidence="3">UH-Slu-Lm8-n1</strain>
    </source>
</reference>
<evidence type="ECO:0000313" key="2">
    <source>
        <dbReference type="EMBL" id="KIK34887.1"/>
    </source>
</evidence>
<accession>A0A0D0AKT6</accession>
<evidence type="ECO:0000256" key="1">
    <source>
        <dbReference type="SAM" id="Phobius"/>
    </source>
</evidence>
<dbReference type="AlphaFoldDB" id="A0A0D0AKT6"/>
<organism evidence="2 3">
    <name type="scientific">Suillus luteus UH-Slu-Lm8-n1</name>
    <dbReference type="NCBI Taxonomy" id="930992"/>
    <lineage>
        <taxon>Eukaryota</taxon>
        <taxon>Fungi</taxon>
        <taxon>Dikarya</taxon>
        <taxon>Basidiomycota</taxon>
        <taxon>Agaricomycotina</taxon>
        <taxon>Agaricomycetes</taxon>
        <taxon>Agaricomycetidae</taxon>
        <taxon>Boletales</taxon>
        <taxon>Suillineae</taxon>
        <taxon>Suillaceae</taxon>
        <taxon>Suillus</taxon>
    </lineage>
</organism>
<dbReference type="EMBL" id="KN835691">
    <property type="protein sequence ID" value="KIK34887.1"/>
    <property type="molecule type" value="Genomic_DNA"/>
</dbReference>
<gene>
    <name evidence="2" type="ORF">CY34DRAFT_612194</name>
</gene>
<keyword evidence="1" id="KW-0812">Transmembrane</keyword>
<reference evidence="2 3" key="1">
    <citation type="submission" date="2014-04" db="EMBL/GenBank/DDBJ databases">
        <authorList>
            <consortium name="DOE Joint Genome Institute"/>
            <person name="Kuo A."/>
            <person name="Ruytinx J."/>
            <person name="Rineau F."/>
            <person name="Colpaert J."/>
            <person name="Kohler A."/>
            <person name="Nagy L.G."/>
            <person name="Floudas D."/>
            <person name="Copeland A."/>
            <person name="Barry K.W."/>
            <person name="Cichocki N."/>
            <person name="Veneault-Fourrey C."/>
            <person name="LaButti K."/>
            <person name="Lindquist E.A."/>
            <person name="Lipzen A."/>
            <person name="Lundell T."/>
            <person name="Morin E."/>
            <person name="Murat C."/>
            <person name="Sun H."/>
            <person name="Tunlid A."/>
            <person name="Henrissat B."/>
            <person name="Grigoriev I.V."/>
            <person name="Hibbett D.S."/>
            <person name="Martin F."/>
            <person name="Nordberg H.P."/>
            <person name="Cantor M.N."/>
            <person name="Hua S.X."/>
        </authorList>
    </citation>
    <scope>NUCLEOTIDE SEQUENCE [LARGE SCALE GENOMIC DNA]</scope>
    <source>
        <strain evidence="2 3">UH-Slu-Lm8-n1</strain>
    </source>
</reference>
<dbReference type="Proteomes" id="UP000054485">
    <property type="component" value="Unassembled WGS sequence"/>
</dbReference>
<proteinExistence type="predicted"/>
<feature type="transmembrane region" description="Helical" evidence="1">
    <location>
        <begin position="104"/>
        <end position="125"/>
    </location>
</feature>
<keyword evidence="1" id="KW-0472">Membrane</keyword>
<evidence type="ECO:0000313" key="3">
    <source>
        <dbReference type="Proteomes" id="UP000054485"/>
    </source>
</evidence>
<sequence>MTRKPHTKLLRVVLSEVSGRGFDLWSLRVVNYCERNRCARSRERTSHVDSLIGIISDFLYCFHSHAIKHQPLTERLGCISLRSHQKNLSSTVPYNWGTYDIDDIPLLAVVFYDCIVLAFLVGLVLA</sequence>
<protein>
    <submittedName>
        <fullName evidence="2">Unplaced genomic scaffold CY34scaffold_560, whole genome shotgun sequence</fullName>
    </submittedName>
</protein>
<name>A0A0D0AKT6_9AGAM</name>
<dbReference type="HOGENOM" id="CLU_1983048_0_0_1"/>
<keyword evidence="3" id="KW-1185">Reference proteome</keyword>
<keyword evidence="1" id="KW-1133">Transmembrane helix</keyword>